<sequence length="162" mass="18729">MEQCRNERAVETEDPRVNPPTNGIVRHDSYVLESRVTQQGIEPGSPWWEASRLTAQPPWPPVITEQRWNAGLGKMGDPPPPRENALTNVIVRHDSLMPKSGKPREKPADQRHRTARFPLAKIREWAGRRLNPFLRDARQAVRENQQSLWHRLARFSHAKLSE</sequence>
<reference evidence="2 3" key="1">
    <citation type="submission" date="2023-02" db="EMBL/GenBank/DDBJ databases">
        <title>LHISI_Scaffold_Assembly.</title>
        <authorList>
            <person name="Stuart O.P."/>
            <person name="Cleave R."/>
            <person name="Magrath M.J.L."/>
            <person name="Mikheyev A.S."/>
        </authorList>
    </citation>
    <scope>NUCLEOTIDE SEQUENCE [LARGE SCALE GENOMIC DNA]</scope>
    <source>
        <strain evidence="2">Daus_M_001</strain>
        <tissue evidence="2">Leg muscle</tissue>
    </source>
</reference>
<evidence type="ECO:0000313" key="2">
    <source>
        <dbReference type="EMBL" id="KAJ8887589.1"/>
    </source>
</evidence>
<proteinExistence type="predicted"/>
<organism evidence="2 3">
    <name type="scientific">Dryococelus australis</name>
    <dbReference type="NCBI Taxonomy" id="614101"/>
    <lineage>
        <taxon>Eukaryota</taxon>
        <taxon>Metazoa</taxon>
        <taxon>Ecdysozoa</taxon>
        <taxon>Arthropoda</taxon>
        <taxon>Hexapoda</taxon>
        <taxon>Insecta</taxon>
        <taxon>Pterygota</taxon>
        <taxon>Neoptera</taxon>
        <taxon>Polyneoptera</taxon>
        <taxon>Phasmatodea</taxon>
        <taxon>Verophasmatodea</taxon>
        <taxon>Anareolatae</taxon>
        <taxon>Phasmatidae</taxon>
        <taxon>Eurycanthinae</taxon>
        <taxon>Dryococelus</taxon>
    </lineage>
</organism>
<dbReference type="Proteomes" id="UP001159363">
    <property type="component" value="Chromosome X"/>
</dbReference>
<comment type="caution">
    <text evidence="2">The sequence shown here is derived from an EMBL/GenBank/DDBJ whole genome shotgun (WGS) entry which is preliminary data.</text>
</comment>
<feature type="region of interest" description="Disordered" evidence="1">
    <location>
        <begin position="1"/>
        <end position="25"/>
    </location>
</feature>
<feature type="compositionally biased region" description="Basic and acidic residues" evidence="1">
    <location>
        <begin position="1"/>
        <end position="16"/>
    </location>
</feature>
<name>A0ABQ9HU20_9NEOP</name>
<evidence type="ECO:0000256" key="1">
    <source>
        <dbReference type="SAM" id="MobiDB-lite"/>
    </source>
</evidence>
<evidence type="ECO:0000313" key="3">
    <source>
        <dbReference type="Proteomes" id="UP001159363"/>
    </source>
</evidence>
<dbReference type="EMBL" id="JARBHB010000004">
    <property type="protein sequence ID" value="KAJ8887589.1"/>
    <property type="molecule type" value="Genomic_DNA"/>
</dbReference>
<feature type="compositionally biased region" description="Basic and acidic residues" evidence="1">
    <location>
        <begin position="93"/>
        <end position="112"/>
    </location>
</feature>
<keyword evidence="3" id="KW-1185">Reference proteome</keyword>
<feature type="region of interest" description="Disordered" evidence="1">
    <location>
        <begin position="93"/>
        <end position="116"/>
    </location>
</feature>
<accession>A0ABQ9HU20</accession>
<protein>
    <submittedName>
        <fullName evidence="2">Uncharacterized protein</fullName>
    </submittedName>
</protein>
<gene>
    <name evidence="2" type="ORF">PR048_013806</name>
</gene>